<accession>A0A875S3A7</accession>
<dbReference type="AlphaFoldDB" id="A0A875S3A7"/>
<evidence type="ECO:0000256" key="2">
    <source>
        <dbReference type="SAM" id="MobiDB-lite"/>
    </source>
</evidence>
<dbReference type="GO" id="GO:0005801">
    <property type="term" value="C:cis-Golgi network"/>
    <property type="evidence" value="ECO:0007669"/>
    <property type="project" value="TreeGrafter"/>
</dbReference>
<feature type="region of interest" description="Disordered" evidence="2">
    <location>
        <begin position="107"/>
        <end position="128"/>
    </location>
</feature>
<protein>
    <submittedName>
        <fullName evidence="3">Uncharacterized protein</fullName>
    </submittedName>
</protein>
<evidence type="ECO:0000313" key="3">
    <source>
        <dbReference type="EMBL" id="QPG75428.1"/>
    </source>
</evidence>
<gene>
    <name evidence="3" type="ORF">FOA43_002782</name>
</gene>
<dbReference type="CDD" id="cd14944">
    <property type="entry name" value="TRAPPC6A_Trs33"/>
    <property type="match status" value="1"/>
</dbReference>
<feature type="region of interest" description="Disordered" evidence="2">
    <location>
        <begin position="1"/>
        <end position="54"/>
    </location>
</feature>
<keyword evidence="4" id="KW-1185">Reference proteome</keyword>
<comment type="similarity">
    <text evidence="1">Belongs to the TRAPP small subunits family. BET3 subfamily.</text>
</comment>
<dbReference type="InterPro" id="IPR024096">
    <property type="entry name" value="NO_sig/Golgi_transp_ligand-bd"/>
</dbReference>
<evidence type="ECO:0000313" key="4">
    <source>
        <dbReference type="Proteomes" id="UP000662931"/>
    </source>
</evidence>
<dbReference type="GeneID" id="62196183"/>
<proteinExistence type="inferred from homology"/>
<dbReference type="InterPro" id="IPR007194">
    <property type="entry name" value="TRAPP_component"/>
</dbReference>
<feature type="compositionally biased region" description="Polar residues" evidence="2">
    <location>
        <begin position="34"/>
        <end position="54"/>
    </location>
</feature>
<reference evidence="3" key="1">
    <citation type="submission" date="2020-10" db="EMBL/GenBank/DDBJ databases">
        <authorList>
            <person name="Roach M.J.R."/>
        </authorList>
    </citation>
    <scope>NUCLEOTIDE SEQUENCE</scope>
    <source>
        <strain evidence="3">CBS 1945</strain>
    </source>
</reference>
<dbReference type="SUPFAM" id="SSF111126">
    <property type="entry name" value="Ligand-binding domain in the NO signalling and Golgi transport"/>
    <property type="match status" value="1"/>
</dbReference>
<dbReference type="GO" id="GO:0030008">
    <property type="term" value="C:TRAPP complex"/>
    <property type="evidence" value="ECO:0007669"/>
    <property type="project" value="TreeGrafter"/>
</dbReference>
<dbReference type="OrthoDB" id="941624at2759"/>
<dbReference type="PANTHER" id="PTHR12817">
    <property type="entry name" value="TRAFFICKING PROTEIN PARTICLE COMPLEX SUBUNIT 6B"/>
    <property type="match status" value="1"/>
</dbReference>
<sequence length="290" mass="32461">MSTIKTPTSPLPKLPDQTAVSESSTPVKVANKTPADSPSRASINTTTSKNEVSSDSEIFTSEINACCLHYLVNECVPLSMRVQEKLMKNETDLGALMKNLKLKDQNIRGSEEIKEDTKSSKGPSDSHTREFLAGRVDYMNDEKYLDVNSLYRIEGYGFEIGFKITDCLIYDKSVKEGLTVKMVDSLEILKFICRDVWKVFYGKQMDNLRTNHLGTFVLIDNAFKPLTHFYSGKGEEDTLNKVTPFLQFPSGLIRGILWSLSVESVVKAEVINGKVPGISFTVQTNFDTKE</sequence>
<dbReference type="EMBL" id="CP064814">
    <property type="protein sequence ID" value="QPG75428.1"/>
    <property type="molecule type" value="Genomic_DNA"/>
</dbReference>
<dbReference type="Proteomes" id="UP000662931">
    <property type="component" value="Chromosome 3"/>
</dbReference>
<dbReference type="RefSeq" id="XP_038778993.1">
    <property type="nucleotide sequence ID" value="XM_038923065.1"/>
</dbReference>
<dbReference type="Pfam" id="PF04051">
    <property type="entry name" value="TRAPP"/>
    <property type="match status" value="1"/>
</dbReference>
<dbReference type="GO" id="GO:0005802">
    <property type="term" value="C:trans-Golgi network"/>
    <property type="evidence" value="ECO:0007669"/>
    <property type="project" value="TreeGrafter"/>
</dbReference>
<dbReference type="GO" id="GO:0006888">
    <property type="term" value="P:endoplasmic reticulum to Golgi vesicle-mediated transport"/>
    <property type="evidence" value="ECO:0007669"/>
    <property type="project" value="TreeGrafter"/>
</dbReference>
<name>A0A875S3A7_EENNA</name>
<evidence type="ECO:0000256" key="1">
    <source>
        <dbReference type="ARBA" id="ARBA00006218"/>
    </source>
</evidence>
<dbReference type="Gene3D" id="3.30.1380.20">
    <property type="entry name" value="Trafficking protein particle complex subunit 3"/>
    <property type="match status" value="1"/>
</dbReference>
<organism evidence="3 4">
    <name type="scientific">Eeniella nana</name>
    <name type="common">Yeast</name>
    <name type="synonym">Brettanomyces nanus</name>
    <dbReference type="NCBI Taxonomy" id="13502"/>
    <lineage>
        <taxon>Eukaryota</taxon>
        <taxon>Fungi</taxon>
        <taxon>Dikarya</taxon>
        <taxon>Ascomycota</taxon>
        <taxon>Saccharomycotina</taxon>
        <taxon>Pichiomycetes</taxon>
        <taxon>Pichiales</taxon>
        <taxon>Pichiaceae</taxon>
        <taxon>Brettanomyces</taxon>
    </lineage>
</organism>
<dbReference type="KEGG" id="bnn:FOA43_002782"/>
<dbReference type="InterPro" id="IPR037992">
    <property type="entry name" value="TRAPPC6/Trs33"/>
</dbReference>
<dbReference type="PANTHER" id="PTHR12817:SF0">
    <property type="entry name" value="GEO08327P1"/>
    <property type="match status" value="1"/>
</dbReference>